<keyword evidence="7" id="KW-1185">Reference proteome</keyword>
<protein>
    <submittedName>
        <fullName evidence="6">ABC transporter substrate-binding protein</fullName>
    </submittedName>
</protein>
<proteinExistence type="inferred from homology"/>
<dbReference type="PROSITE" id="PS51318">
    <property type="entry name" value="TAT"/>
    <property type="match status" value="1"/>
</dbReference>
<accession>A0ABS5F4U6</accession>
<dbReference type="Gene3D" id="3.40.190.10">
    <property type="entry name" value="Periplasmic binding protein-like II"/>
    <property type="match status" value="1"/>
</dbReference>
<dbReference type="PIRSF" id="PIRSF002741">
    <property type="entry name" value="MppA"/>
    <property type="match status" value="1"/>
</dbReference>
<organism evidence="6 7">
    <name type="scientific">Plastoroseomonas hellenica</name>
    <dbReference type="NCBI Taxonomy" id="2687306"/>
    <lineage>
        <taxon>Bacteria</taxon>
        <taxon>Pseudomonadati</taxon>
        <taxon>Pseudomonadota</taxon>
        <taxon>Alphaproteobacteria</taxon>
        <taxon>Acetobacterales</taxon>
        <taxon>Acetobacteraceae</taxon>
        <taxon>Plastoroseomonas</taxon>
    </lineage>
</organism>
<dbReference type="EMBL" id="JAAGBB010000035">
    <property type="protein sequence ID" value="MBR0667478.1"/>
    <property type="molecule type" value="Genomic_DNA"/>
</dbReference>
<gene>
    <name evidence="6" type="ORF">GXW71_24190</name>
</gene>
<name>A0ABS5F4U6_9PROT</name>
<dbReference type="Proteomes" id="UP001196870">
    <property type="component" value="Unassembled WGS sequence"/>
</dbReference>
<dbReference type="InterPro" id="IPR039424">
    <property type="entry name" value="SBP_5"/>
</dbReference>
<comment type="similarity">
    <text evidence="2">Belongs to the bacterial solute-binding protein 5 family.</text>
</comment>
<evidence type="ECO:0000259" key="5">
    <source>
        <dbReference type="Pfam" id="PF00496"/>
    </source>
</evidence>
<evidence type="ECO:0000256" key="3">
    <source>
        <dbReference type="ARBA" id="ARBA00022729"/>
    </source>
</evidence>
<comment type="subcellular location">
    <subcellularLocation>
        <location evidence="1">Periplasm</location>
    </subcellularLocation>
</comment>
<evidence type="ECO:0000256" key="1">
    <source>
        <dbReference type="ARBA" id="ARBA00004418"/>
    </source>
</evidence>
<evidence type="ECO:0000313" key="6">
    <source>
        <dbReference type="EMBL" id="MBR0667478.1"/>
    </source>
</evidence>
<dbReference type="Gene3D" id="3.10.105.10">
    <property type="entry name" value="Dipeptide-binding Protein, Domain 3"/>
    <property type="match status" value="1"/>
</dbReference>
<evidence type="ECO:0000256" key="2">
    <source>
        <dbReference type="ARBA" id="ARBA00005695"/>
    </source>
</evidence>
<comment type="caution">
    <text evidence="6">The sequence shown here is derived from an EMBL/GenBank/DDBJ whole genome shotgun (WGS) entry which is preliminary data.</text>
</comment>
<feature type="chain" id="PRO_5046346977" evidence="4">
    <location>
        <begin position="32"/>
        <end position="537"/>
    </location>
</feature>
<dbReference type="InterPro" id="IPR006311">
    <property type="entry name" value="TAT_signal"/>
</dbReference>
<dbReference type="CDD" id="cd08502">
    <property type="entry name" value="PBP2_NikA_DppA_OppA_like_16"/>
    <property type="match status" value="1"/>
</dbReference>
<reference evidence="7" key="1">
    <citation type="journal article" date="2021" name="Syst. Appl. Microbiol.">
        <title>Roseomonas hellenica sp. nov., isolated from roots of wild-growing Alkanna tinctoria.</title>
        <authorList>
            <person name="Rat A."/>
            <person name="Naranjo H.D."/>
            <person name="Lebbe L."/>
            <person name="Cnockaert M."/>
            <person name="Krigas N."/>
            <person name="Grigoriadou K."/>
            <person name="Maloupa E."/>
            <person name="Willems A."/>
        </authorList>
    </citation>
    <scope>NUCLEOTIDE SEQUENCE [LARGE SCALE GENOMIC DNA]</scope>
    <source>
        <strain evidence="7">LMG 31523</strain>
    </source>
</reference>
<feature type="domain" description="Solute-binding protein family 5" evidence="5">
    <location>
        <begin position="80"/>
        <end position="430"/>
    </location>
</feature>
<evidence type="ECO:0000256" key="4">
    <source>
        <dbReference type="SAM" id="SignalP"/>
    </source>
</evidence>
<evidence type="ECO:0000313" key="7">
    <source>
        <dbReference type="Proteomes" id="UP001196870"/>
    </source>
</evidence>
<dbReference type="Pfam" id="PF00496">
    <property type="entry name" value="SBP_bac_5"/>
    <property type="match status" value="1"/>
</dbReference>
<dbReference type="RefSeq" id="WP_211855256.1">
    <property type="nucleotide sequence ID" value="NZ_JAAGBB010000035.1"/>
</dbReference>
<sequence length="537" mass="59897">MNHRSLFRRLLLAAAAALPFALSVGDAAAQAALPSDRVLRVVPHADLRTLDPVAVSVTITRMHGLMIYETLFAWDSQLRPQPQMVESTTTSSDGLTWRFTLREGLRFHDGQPVTTRDVIASLRRWMARDVVGNHLGARVTALEATDARSFEMRLSRPHGFVTYALGSAVGQIPAIMRAEDAETDPSRPITTTIGSGPFRFNRDLWLSGQRVVYDRNPDYVPRREPADGLAGGRVVRVDRVEWQIMPDAATAAAALQTGEIDIWEQPALDLVPVLSRRRDIQVDRLNTISTQAMLRPNSLFPPFNDPRARLALAYATDQAEAMAGGWGDERWWRRCEAYFVCGAPFGTEAGAEGYARPNLDRARELLREAGYNGERIVFITSTDIAPIGRMAEVAAASLRRIGMNIDLQVNDWGTVITRQPRRDPPDQGGWNLFVTFASGPTMQHPLTNIGTNMACDGRNWSGWPCDEEAERLRNAVLDAPEGPERIRLLDALHRRLAETQPYRVLGQVDQPYARRSSVRGMLNAPVMVFWNIEKSAR</sequence>
<dbReference type="PANTHER" id="PTHR30290">
    <property type="entry name" value="PERIPLASMIC BINDING COMPONENT OF ABC TRANSPORTER"/>
    <property type="match status" value="1"/>
</dbReference>
<keyword evidence="3 4" id="KW-0732">Signal</keyword>
<dbReference type="InterPro" id="IPR030678">
    <property type="entry name" value="Peptide/Ni-bd"/>
</dbReference>
<dbReference type="PANTHER" id="PTHR30290:SF38">
    <property type="entry name" value="D,D-DIPEPTIDE-BINDING PERIPLASMIC PROTEIN DDPA-RELATED"/>
    <property type="match status" value="1"/>
</dbReference>
<dbReference type="SUPFAM" id="SSF53850">
    <property type="entry name" value="Periplasmic binding protein-like II"/>
    <property type="match status" value="1"/>
</dbReference>
<dbReference type="InterPro" id="IPR000914">
    <property type="entry name" value="SBP_5_dom"/>
</dbReference>
<feature type="signal peptide" evidence="4">
    <location>
        <begin position="1"/>
        <end position="31"/>
    </location>
</feature>